<evidence type="ECO:0000256" key="11">
    <source>
        <dbReference type="RuleBase" id="RU004349"/>
    </source>
</evidence>
<evidence type="ECO:0000256" key="2">
    <source>
        <dbReference type="ARBA" id="ARBA00005751"/>
    </source>
</evidence>
<comment type="function">
    <text evidence="10">The central subunit of the protein translocation channel SecYEG. Consists of two halves formed by TMs 1-5 and 6-10. These two domains form a lateral gate at the front which open onto the bilayer between TMs 2 and 7, and are clamped together by SecE at the back. The channel is closed by both a pore ring composed of hydrophobic SecY resides and a short helix (helix 2A) on the extracellular side of the membrane which forms a plug. The plug probably moves laterally to allow the channel to open. The ring and the pore may move independently.</text>
</comment>
<comment type="caution">
    <text evidence="12">The sequence shown here is derived from an EMBL/GenBank/DDBJ whole genome shotgun (WGS) entry which is preliminary data.</text>
</comment>
<dbReference type="AlphaFoldDB" id="A0A964T1H4"/>
<evidence type="ECO:0000256" key="3">
    <source>
        <dbReference type="ARBA" id="ARBA00022448"/>
    </source>
</evidence>
<dbReference type="RefSeq" id="WP_161138997.1">
    <property type="nucleotide sequence ID" value="NZ_SPKJ01000005.1"/>
</dbReference>
<dbReference type="EMBL" id="SPKJ01000005">
    <property type="protein sequence ID" value="MYZ46648.1"/>
    <property type="molecule type" value="Genomic_DNA"/>
</dbReference>
<keyword evidence="5 10" id="KW-0653">Protein transport</keyword>
<evidence type="ECO:0000256" key="1">
    <source>
        <dbReference type="ARBA" id="ARBA00004141"/>
    </source>
</evidence>
<name>A0A964T1H4_9HYPH</name>
<dbReference type="NCBIfam" id="TIGR00967">
    <property type="entry name" value="3a0501s007"/>
    <property type="match status" value="1"/>
</dbReference>
<dbReference type="GO" id="GO:0065002">
    <property type="term" value="P:intracellular protein transmembrane transport"/>
    <property type="evidence" value="ECO:0007669"/>
    <property type="project" value="UniProtKB-UniRule"/>
</dbReference>
<dbReference type="PROSITE" id="PS00756">
    <property type="entry name" value="SECY_2"/>
    <property type="match status" value="1"/>
</dbReference>
<feature type="transmembrane region" description="Helical" evidence="10">
    <location>
        <begin position="188"/>
        <end position="209"/>
    </location>
</feature>
<keyword evidence="3 10" id="KW-0813">Transport</keyword>
<evidence type="ECO:0000256" key="5">
    <source>
        <dbReference type="ARBA" id="ARBA00022927"/>
    </source>
</evidence>
<feature type="transmembrane region" description="Helical" evidence="10">
    <location>
        <begin position="215"/>
        <end position="238"/>
    </location>
</feature>
<sequence>MASAAEQLASNLNFGAFAKATELKKRIWFTLGALLVYRLGTYIPLPGINVEALQQAFQQQSQGILGMFNMFAGGAVGRMAIFALGIMPYISASIIVQLMTAVIPSLEQLKKEGEQGRKVINQYTRYLTVVLAAVQSYGIAVGLEGSQSAIVADPGWFFRFTAVVTLTGGTMFLMWLGEQITSRGIGNGISLIIFSGIVAGIPQAIAGTLELGRQGALSTALILAVLVLGVAVIAFIVFMERAQRRLLIQYPKRQVGNRMFQGDSSHLPLKLNTSGVIPPIFASSLLLLPITIANFTAGQGPAWLTTVTALLGHGQPLYMLFYAALIVFFAFFYTAVVFNPKDTADQLKKHGGFIPGIRPGQRTAEYIDYVLTRITVIGAIYLVLVCLLPEFLIAQARLPFYFGGTSLLIVVSVTMDTVAQVQGHLLAHQYEGLVKKAKLRGRRR</sequence>
<keyword evidence="8 10" id="KW-0472">Membrane</keyword>
<comment type="subcellular location">
    <subcellularLocation>
        <location evidence="10">Cell membrane</location>
        <topology evidence="10">Multi-pass membrane protein</topology>
    </subcellularLocation>
    <subcellularLocation>
        <location evidence="1">Membrane</location>
        <topology evidence="1">Multi-pass membrane protein</topology>
    </subcellularLocation>
</comment>
<evidence type="ECO:0000256" key="7">
    <source>
        <dbReference type="ARBA" id="ARBA00023010"/>
    </source>
</evidence>
<evidence type="ECO:0000256" key="10">
    <source>
        <dbReference type="HAMAP-Rule" id="MF_01465"/>
    </source>
</evidence>
<dbReference type="FunFam" id="1.10.3370.10:FF:000001">
    <property type="entry name" value="Preprotein translocase subunit SecY"/>
    <property type="match status" value="1"/>
</dbReference>
<organism evidence="12 13">
    <name type="scientific">Propylenella binzhouense</name>
    <dbReference type="NCBI Taxonomy" id="2555902"/>
    <lineage>
        <taxon>Bacteria</taxon>
        <taxon>Pseudomonadati</taxon>
        <taxon>Pseudomonadota</taxon>
        <taxon>Alphaproteobacteria</taxon>
        <taxon>Hyphomicrobiales</taxon>
        <taxon>Propylenellaceae</taxon>
        <taxon>Propylenella</taxon>
    </lineage>
</organism>
<comment type="similarity">
    <text evidence="2 10 11">Belongs to the SecY/SEC61-alpha family.</text>
</comment>
<dbReference type="GO" id="GO:0005886">
    <property type="term" value="C:plasma membrane"/>
    <property type="evidence" value="ECO:0007669"/>
    <property type="project" value="UniProtKB-SubCell"/>
</dbReference>
<evidence type="ECO:0000256" key="4">
    <source>
        <dbReference type="ARBA" id="ARBA00022692"/>
    </source>
</evidence>
<dbReference type="GO" id="GO:0043952">
    <property type="term" value="P:protein transport by the Sec complex"/>
    <property type="evidence" value="ECO:0007669"/>
    <property type="project" value="UniProtKB-UniRule"/>
</dbReference>
<proteinExistence type="inferred from homology"/>
<reference evidence="12" key="1">
    <citation type="submission" date="2019-03" db="EMBL/GenBank/DDBJ databases">
        <title>Afifella sp. nov., isolated from activated sludge.</title>
        <authorList>
            <person name="Li Q."/>
            <person name="Liu Y."/>
        </authorList>
    </citation>
    <scope>NUCLEOTIDE SEQUENCE</scope>
    <source>
        <strain evidence="12">L72</strain>
    </source>
</reference>
<keyword evidence="4 10" id="KW-0812">Transmembrane</keyword>
<dbReference type="GO" id="GO:0006605">
    <property type="term" value="P:protein targeting"/>
    <property type="evidence" value="ECO:0007669"/>
    <property type="project" value="UniProtKB-UniRule"/>
</dbReference>
<comment type="subunit">
    <text evidence="10">Component of the Sec protein translocase complex. Heterotrimer consisting of SecY, SecE and SecG subunits. The heterotrimers can form oligomers, although 1 heterotrimer is thought to be able to translocate proteins. Interacts with the ribosome. Interacts with SecDF, and other proteins may be involved. Interacts with SecA.</text>
</comment>
<dbReference type="InterPro" id="IPR002208">
    <property type="entry name" value="SecY/SEC61-alpha"/>
</dbReference>
<dbReference type="HAMAP" id="MF_01465">
    <property type="entry name" value="SecY"/>
    <property type="match status" value="1"/>
</dbReference>
<protein>
    <recommendedName>
        <fullName evidence="9 10">Protein translocase subunit SecY</fullName>
    </recommendedName>
</protein>
<dbReference type="Gene3D" id="1.10.3370.10">
    <property type="entry name" value="SecY subunit domain"/>
    <property type="match status" value="1"/>
</dbReference>
<evidence type="ECO:0000313" key="12">
    <source>
        <dbReference type="EMBL" id="MYZ46648.1"/>
    </source>
</evidence>
<keyword evidence="7 10" id="KW-0811">Translocation</keyword>
<dbReference type="OrthoDB" id="9809248at2"/>
<feature type="transmembrane region" description="Helical" evidence="10">
    <location>
        <begin position="27"/>
        <end position="45"/>
    </location>
</feature>
<feature type="transmembrane region" description="Helical" evidence="10">
    <location>
        <begin position="123"/>
        <end position="143"/>
    </location>
</feature>
<feature type="transmembrane region" description="Helical" evidence="10">
    <location>
        <begin position="400"/>
        <end position="419"/>
    </location>
</feature>
<feature type="transmembrane region" description="Helical" evidence="10">
    <location>
        <begin position="317"/>
        <end position="338"/>
    </location>
</feature>
<dbReference type="PIRSF" id="PIRSF004557">
    <property type="entry name" value="SecY"/>
    <property type="match status" value="1"/>
</dbReference>
<feature type="transmembrane region" description="Helical" evidence="10">
    <location>
        <begin position="276"/>
        <end position="297"/>
    </location>
</feature>
<evidence type="ECO:0000313" key="13">
    <source>
        <dbReference type="Proteomes" id="UP000773614"/>
    </source>
</evidence>
<comment type="caution">
    <text evidence="10">Lacks conserved residue(s) required for the propagation of feature annotation.</text>
</comment>
<evidence type="ECO:0000256" key="8">
    <source>
        <dbReference type="ARBA" id="ARBA00023136"/>
    </source>
</evidence>
<dbReference type="PRINTS" id="PR00303">
    <property type="entry name" value="SECYTRNLCASE"/>
</dbReference>
<evidence type="ECO:0000256" key="6">
    <source>
        <dbReference type="ARBA" id="ARBA00022989"/>
    </source>
</evidence>
<dbReference type="Pfam" id="PF00344">
    <property type="entry name" value="SecY"/>
    <property type="match status" value="1"/>
</dbReference>
<dbReference type="InterPro" id="IPR023201">
    <property type="entry name" value="SecY_dom_sf"/>
</dbReference>
<feature type="transmembrane region" description="Helical" evidence="10">
    <location>
        <begin position="155"/>
        <end position="176"/>
    </location>
</feature>
<keyword evidence="13" id="KW-1185">Reference proteome</keyword>
<feature type="transmembrane region" description="Helical" evidence="10">
    <location>
        <begin position="370"/>
        <end position="394"/>
    </location>
</feature>
<dbReference type="SUPFAM" id="SSF103491">
    <property type="entry name" value="Preprotein translocase SecY subunit"/>
    <property type="match status" value="1"/>
</dbReference>
<keyword evidence="10" id="KW-1003">Cell membrane</keyword>
<dbReference type="PANTHER" id="PTHR10906">
    <property type="entry name" value="SECY/SEC61-ALPHA FAMILY MEMBER"/>
    <property type="match status" value="1"/>
</dbReference>
<dbReference type="Proteomes" id="UP000773614">
    <property type="component" value="Unassembled WGS sequence"/>
</dbReference>
<keyword evidence="6 10" id="KW-1133">Transmembrane helix</keyword>
<gene>
    <name evidence="10 12" type="primary">secY</name>
    <name evidence="12" type="ORF">E4O86_02805</name>
</gene>
<accession>A0A964T1H4</accession>
<evidence type="ECO:0000256" key="9">
    <source>
        <dbReference type="ARBA" id="ARBA00039733"/>
    </source>
</evidence>
<dbReference type="InterPro" id="IPR030659">
    <property type="entry name" value="SecY_CS"/>
</dbReference>
<dbReference type="InterPro" id="IPR026593">
    <property type="entry name" value="SecY"/>
</dbReference>